<evidence type="ECO:0000313" key="1">
    <source>
        <dbReference type="EMBL" id="KAK4506499.1"/>
    </source>
</evidence>
<proteinExistence type="predicted"/>
<sequence>MPGQLSEWPNWPEFSFVNAEKGDDLLDYKRAIIDKYGQEALTQSWLKTCKELETLTQDICKAGTSYIPEIDYEKLLTISPEEKQKLMDVGCFKIKGVVPRKQAEGWFRDLKEYVGKNRAAIKGWPEETPFILNIYFTSETLNSWWHGTNASTSAPLSYADGVRIRPPGVPFYGLGPHIDAGSLARWTDPVYQSVYSAVFSGHPERLDNYDLSLRQNADQAAFQGTAHSTVFRSFQGWTAFSPAAPGEGSLMLYPNVKWSIAYVLLRPFFKQPTHPADILDATKWAFDVGTPWFPGTWKDDSQMLSPSSHPHLRLKECMISIPAMEPGDTIWWHADMAHAVEVEHNGVNEACVAYIGATPSTEQNKKYVKQQLEDFLEGIPPKDFQHNNCTSERKLEGFVGEKGILSEEGRWAMGFGLA</sequence>
<dbReference type="EMBL" id="JAXOVC010000001">
    <property type="protein sequence ID" value="KAK4506499.1"/>
    <property type="molecule type" value="Genomic_DNA"/>
</dbReference>
<dbReference type="Pfam" id="PF07350">
    <property type="entry name" value="Gig2-like"/>
    <property type="match status" value="1"/>
</dbReference>
<name>A0ABR0EXW5_ZASCE</name>
<evidence type="ECO:0000313" key="2">
    <source>
        <dbReference type="Proteomes" id="UP001305779"/>
    </source>
</evidence>
<dbReference type="PANTHER" id="PTHR30613:SF1">
    <property type="entry name" value="DUF1479 DOMAIN PROTEIN (AFU_ORTHOLOGUE AFUA_5G09280)"/>
    <property type="match status" value="1"/>
</dbReference>
<dbReference type="Proteomes" id="UP001305779">
    <property type="component" value="Unassembled WGS sequence"/>
</dbReference>
<reference evidence="1 2" key="1">
    <citation type="journal article" date="2023" name="G3 (Bethesda)">
        <title>A chromosome-level genome assembly of Zasmidium syzygii isolated from banana leaves.</title>
        <authorList>
            <person name="van Westerhoven A.C."/>
            <person name="Mehrabi R."/>
            <person name="Talebi R."/>
            <person name="Steentjes M.B.F."/>
            <person name="Corcolon B."/>
            <person name="Chong P.A."/>
            <person name="Kema G.H.J."/>
            <person name="Seidl M.F."/>
        </authorList>
    </citation>
    <scope>NUCLEOTIDE SEQUENCE [LARGE SCALE GENOMIC DNA]</scope>
    <source>
        <strain evidence="1 2">P124</strain>
    </source>
</reference>
<accession>A0ABR0EXW5</accession>
<dbReference type="Gene3D" id="2.60.120.330">
    <property type="entry name" value="B-lactam Antibiotic, Isopenicillin N Synthase, Chain"/>
    <property type="match status" value="1"/>
</dbReference>
<dbReference type="PANTHER" id="PTHR30613">
    <property type="entry name" value="UNCHARACTERIZED PROTEIN YBIU-RELATED"/>
    <property type="match status" value="1"/>
</dbReference>
<evidence type="ECO:0008006" key="3">
    <source>
        <dbReference type="Google" id="ProtNLM"/>
    </source>
</evidence>
<keyword evidence="2" id="KW-1185">Reference proteome</keyword>
<dbReference type="InterPro" id="IPR027443">
    <property type="entry name" value="IPNS-like_sf"/>
</dbReference>
<dbReference type="InterPro" id="IPR010856">
    <property type="entry name" value="Gig2-like"/>
</dbReference>
<dbReference type="SUPFAM" id="SSF51197">
    <property type="entry name" value="Clavaminate synthase-like"/>
    <property type="match status" value="1"/>
</dbReference>
<organism evidence="1 2">
    <name type="scientific">Zasmidium cellare</name>
    <name type="common">Wine cellar mold</name>
    <name type="synonym">Racodium cellare</name>
    <dbReference type="NCBI Taxonomy" id="395010"/>
    <lineage>
        <taxon>Eukaryota</taxon>
        <taxon>Fungi</taxon>
        <taxon>Dikarya</taxon>
        <taxon>Ascomycota</taxon>
        <taxon>Pezizomycotina</taxon>
        <taxon>Dothideomycetes</taxon>
        <taxon>Dothideomycetidae</taxon>
        <taxon>Mycosphaerellales</taxon>
        <taxon>Mycosphaerellaceae</taxon>
        <taxon>Zasmidium</taxon>
    </lineage>
</organism>
<protein>
    <recommendedName>
        <fullName evidence="3">DUF1479-domain-containing protein</fullName>
    </recommendedName>
</protein>
<comment type="caution">
    <text evidence="1">The sequence shown here is derived from an EMBL/GenBank/DDBJ whole genome shotgun (WGS) entry which is preliminary data.</text>
</comment>
<gene>
    <name evidence="1" type="ORF">PRZ48_000231</name>
</gene>